<sequence>MGSAAFSRRFNLLDNPWVPCVLSDGSFRELSLREVFREAPRIRSIAGDLSQQSVPMIRLLVAILYCAYCDPEATRGDTRRLWKFLWNAETFSMNEIDEYLDEFHDRFYLLDPKHPFYQVPGLAYEGKKKYDPVGEMIADVPKPDKFLFSMRSPRALESIGLAEAARWLLFLQAYDTAGIKTPVIGNTHVNKGKVYAPKGMAGTGWLGALGPVMVESKTLFQTLMLNWCLYDTADDENRLFGNEDDVPPWELDEPSGPDLTVRASFTGPVDALTLQSRRLRLVPNDDGSRIIGIVNCYGDVIAPYNTDSCEQMTAWRISPTQQKKLGLSTPPLMPVTHDAGKALWRGLGPMIAVGDRDLRPGVIRWVEELQRTGCLDSDKHVLASFSIHTQGMTYGTQSSVYETGVDDVLTLPLAFSRADYPAINTVVKIIDDTRAAVDLVLTSYVRNLAAVAGDRASGGRAQAASDHVRENAYAQLDALFRDRLAGFTADKDYESYGNLWRADIHRTLTDIGWEYLTDSHAPMFVERDIGKMGRMSVARATQLFLGGLNKYLGIGPDNKEGE</sequence>
<proteinExistence type="predicted"/>
<protein>
    <submittedName>
        <fullName evidence="1">Type I-E CRISPR-associated protein Cse1/CasA</fullName>
    </submittedName>
</protein>
<dbReference type="RefSeq" id="WP_152351082.1">
    <property type="nucleotide sequence ID" value="NZ_WBSN01000022.1"/>
</dbReference>
<evidence type="ECO:0000313" key="1">
    <source>
        <dbReference type="EMBL" id="NEG79212.1"/>
    </source>
</evidence>
<keyword evidence="2" id="KW-1185">Reference proteome</keyword>
<dbReference type="InterPro" id="IPR013381">
    <property type="entry name" value="CRISPR-assoc_prot_Cse1"/>
</dbReference>
<name>A0A7K3TJK3_9BIFI</name>
<dbReference type="CDD" id="cd09729">
    <property type="entry name" value="Cse1_I-E"/>
    <property type="match status" value="1"/>
</dbReference>
<reference evidence="1 2" key="1">
    <citation type="submission" date="2019-10" db="EMBL/GenBank/DDBJ databases">
        <title>Bifidobacterium from non-human primates.</title>
        <authorList>
            <person name="Modesto M."/>
        </authorList>
    </citation>
    <scope>NUCLEOTIDE SEQUENCE [LARGE SCALE GENOMIC DNA]</scope>
    <source>
        <strain evidence="1 2">TREC</strain>
    </source>
</reference>
<comment type="caution">
    <text evidence="1">The sequence shown here is derived from an EMBL/GenBank/DDBJ whole genome shotgun (WGS) entry which is preliminary data.</text>
</comment>
<accession>A0A7K3TJK3</accession>
<organism evidence="1 2">
    <name type="scientific">Bifidobacterium avesanii</name>
    <dbReference type="NCBI Taxonomy" id="1798157"/>
    <lineage>
        <taxon>Bacteria</taxon>
        <taxon>Bacillati</taxon>
        <taxon>Actinomycetota</taxon>
        <taxon>Actinomycetes</taxon>
        <taxon>Bifidobacteriales</taxon>
        <taxon>Bifidobacteriaceae</taxon>
        <taxon>Bifidobacterium</taxon>
    </lineage>
</organism>
<dbReference type="NCBIfam" id="TIGR02547">
    <property type="entry name" value="casA_cse1"/>
    <property type="match status" value="1"/>
</dbReference>
<dbReference type="Proteomes" id="UP000469763">
    <property type="component" value="Unassembled WGS sequence"/>
</dbReference>
<evidence type="ECO:0000313" key="2">
    <source>
        <dbReference type="Proteomes" id="UP000469763"/>
    </source>
</evidence>
<dbReference type="EMBL" id="WHZY01000019">
    <property type="protein sequence ID" value="NEG79212.1"/>
    <property type="molecule type" value="Genomic_DNA"/>
</dbReference>
<dbReference type="Pfam" id="PF09481">
    <property type="entry name" value="CRISPR_Cse1"/>
    <property type="match status" value="1"/>
</dbReference>
<dbReference type="AlphaFoldDB" id="A0A7K3TJK3"/>
<dbReference type="OrthoDB" id="3187690at2"/>
<dbReference type="Gene3D" id="1.10.132.100">
    <property type="match status" value="1"/>
</dbReference>
<gene>
    <name evidence="1" type="primary">casA</name>
    <name evidence="1" type="ORF">GFD22_09570</name>
</gene>